<dbReference type="Gene3D" id="1.10.10.10">
    <property type="entry name" value="Winged helix-like DNA-binding domain superfamily/Winged helix DNA-binding domain"/>
    <property type="match status" value="1"/>
</dbReference>
<gene>
    <name evidence="5" type="ORF">MDOR_08590</name>
</gene>
<evidence type="ECO:0000313" key="6">
    <source>
        <dbReference type="Proteomes" id="UP000467201"/>
    </source>
</evidence>
<dbReference type="KEGG" id="mdr:MDOR_08590"/>
<dbReference type="PANTHER" id="PTHR30154">
    <property type="entry name" value="LEUCINE-RESPONSIVE REGULATORY PROTEIN"/>
    <property type="match status" value="1"/>
</dbReference>
<dbReference type="FunFam" id="3.30.70.920:FF:000003">
    <property type="entry name" value="AsnC family transcriptional regulator"/>
    <property type="match status" value="1"/>
</dbReference>
<dbReference type="GO" id="GO:0043565">
    <property type="term" value="F:sequence-specific DNA binding"/>
    <property type="evidence" value="ECO:0007669"/>
    <property type="project" value="InterPro"/>
</dbReference>
<evidence type="ECO:0000259" key="4">
    <source>
        <dbReference type="PROSITE" id="PS50956"/>
    </source>
</evidence>
<dbReference type="PANTHER" id="PTHR30154:SF53">
    <property type="entry name" value="HTH-TYPE TRANSCRIPTIONAL REGULATOR LRPC"/>
    <property type="match status" value="1"/>
</dbReference>
<dbReference type="InterPro" id="IPR011008">
    <property type="entry name" value="Dimeric_a/b-barrel"/>
</dbReference>
<dbReference type="GO" id="GO:0005829">
    <property type="term" value="C:cytosol"/>
    <property type="evidence" value="ECO:0007669"/>
    <property type="project" value="TreeGrafter"/>
</dbReference>
<organism evidence="5 6">
    <name type="scientific">Mycolicibacterium doricum</name>
    <dbReference type="NCBI Taxonomy" id="126673"/>
    <lineage>
        <taxon>Bacteria</taxon>
        <taxon>Bacillati</taxon>
        <taxon>Actinomycetota</taxon>
        <taxon>Actinomycetes</taxon>
        <taxon>Mycobacteriales</taxon>
        <taxon>Mycobacteriaceae</taxon>
        <taxon>Mycolicibacterium</taxon>
    </lineage>
</organism>
<accession>A0A7I7VNT8</accession>
<dbReference type="PRINTS" id="PR00033">
    <property type="entry name" value="HTHASNC"/>
</dbReference>
<evidence type="ECO:0000256" key="1">
    <source>
        <dbReference type="ARBA" id="ARBA00023015"/>
    </source>
</evidence>
<dbReference type="Gene3D" id="3.30.70.920">
    <property type="match status" value="1"/>
</dbReference>
<evidence type="ECO:0000256" key="2">
    <source>
        <dbReference type="ARBA" id="ARBA00023125"/>
    </source>
</evidence>
<dbReference type="InterPro" id="IPR000485">
    <property type="entry name" value="AsnC-type_HTH_dom"/>
</dbReference>
<dbReference type="Pfam" id="PF13404">
    <property type="entry name" value="HTH_AsnC-type"/>
    <property type="match status" value="1"/>
</dbReference>
<evidence type="ECO:0000256" key="3">
    <source>
        <dbReference type="ARBA" id="ARBA00023163"/>
    </source>
</evidence>
<feature type="domain" description="HTH asnC-type" evidence="4">
    <location>
        <begin position="39"/>
        <end position="100"/>
    </location>
</feature>
<dbReference type="Pfam" id="PF01037">
    <property type="entry name" value="AsnC_trans_reg"/>
    <property type="match status" value="1"/>
</dbReference>
<dbReference type="AlphaFoldDB" id="A0A7I7VNT8"/>
<evidence type="ECO:0000313" key="5">
    <source>
        <dbReference type="EMBL" id="BBZ06690.1"/>
    </source>
</evidence>
<dbReference type="Proteomes" id="UP000467201">
    <property type="component" value="Chromosome"/>
</dbReference>
<keyword evidence="3" id="KW-0804">Transcription</keyword>
<dbReference type="SMART" id="SM00344">
    <property type="entry name" value="HTH_ASNC"/>
    <property type="match status" value="1"/>
</dbReference>
<name>A0A7I7VNT8_9MYCO</name>
<dbReference type="InterPro" id="IPR019888">
    <property type="entry name" value="Tscrpt_reg_AsnC-like"/>
</dbReference>
<reference evidence="5 6" key="1">
    <citation type="journal article" date="2019" name="Emerg. Microbes Infect.">
        <title>Comprehensive subspecies identification of 175 nontuberculous mycobacteria species based on 7547 genomic profiles.</title>
        <authorList>
            <person name="Matsumoto Y."/>
            <person name="Kinjo T."/>
            <person name="Motooka D."/>
            <person name="Nabeya D."/>
            <person name="Jung N."/>
            <person name="Uechi K."/>
            <person name="Horii T."/>
            <person name="Iida T."/>
            <person name="Fujita J."/>
            <person name="Nakamura S."/>
        </authorList>
    </citation>
    <scope>NUCLEOTIDE SEQUENCE [LARGE SCALE GENOMIC DNA]</scope>
    <source>
        <strain evidence="5 6">JCM 12405</strain>
    </source>
</reference>
<proteinExistence type="predicted"/>
<dbReference type="InterPro" id="IPR036390">
    <property type="entry name" value="WH_DNA-bd_sf"/>
</dbReference>
<protein>
    <submittedName>
        <fullName evidence="5">AsnC family transcriptional regulator</fullName>
    </submittedName>
</protein>
<dbReference type="EMBL" id="AP022605">
    <property type="protein sequence ID" value="BBZ06690.1"/>
    <property type="molecule type" value="Genomic_DNA"/>
</dbReference>
<sequence length="184" mass="19807">MVVSGEWSVEGRGHFLCRALGYSAAMGEPDEHPHPATPLDEIDRILARELVTDGRATLAHLAACAGLSVSAVQSRVRRLEARGVVTGYQAKLSPEAVGHQLSAFVAITPLDPSQPDDAPARLEHIAAIESCHSVAGDESYVLLVRVGSARALEDLLQQIRTAANVRTRSTIILQTFYEGRQHVP</sequence>
<keyword evidence="1" id="KW-0805">Transcription regulation</keyword>
<dbReference type="InterPro" id="IPR019887">
    <property type="entry name" value="Tscrpt_reg_AsnC/Lrp_C"/>
</dbReference>
<dbReference type="PROSITE" id="PS50956">
    <property type="entry name" value="HTH_ASNC_2"/>
    <property type="match status" value="1"/>
</dbReference>
<keyword evidence="2" id="KW-0238">DNA-binding</keyword>
<dbReference type="InterPro" id="IPR036388">
    <property type="entry name" value="WH-like_DNA-bd_sf"/>
</dbReference>
<dbReference type="SUPFAM" id="SSF46785">
    <property type="entry name" value="Winged helix' DNA-binding domain"/>
    <property type="match status" value="1"/>
</dbReference>
<dbReference type="GO" id="GO:0043200">
    <property type="term" value="P:response to amino acid"/>
    <property type="evidence" value="ECO:0007669"/>
    <property type="project" value="TreeGrafter"/>
</dbReference>
<dbReference type="SUPFAM" id="SSF54909">
    <property type="entry name" value="Dimeric alpha+beta barrel"/>
    <property type="match status" value="1"/>
</dbReference>